<dbReference type="AlphaFoldDB" id="A0A6A6UTF7"/>
<reference evidence="2" key="1">
    <citation type="journal article" date="2020" name="Stud. Mycol.">
        <title>101 Dothideomycetes genomes: a test case for predicting lifestyles and emergence of pathogens.</title>
        <authorList>
            <person name="Haridas S."/>
            <person name="Albert R."/>
            <person name="Binder M."/>
            <person name="Bloem J."/>
            <person name="Labutti K."/>
            <person name="Salamov A."/>
            <person name="Andreopoulos B."/>
            <person name="Baker S."/>
            <person name="Barry K."/>
            <person name="Bills G."/>
            <person name="Bluhm B."/>
            <person name="Cannon C."/>
            <person name="Castanera R."/>
            <person name="Culley D."/>
            <person name="Daum C."/>
            <person name="Ezra D."/>
            <person name="Gonzalez J."/>
            <person name="Henrissat B."/>
            <person name="Kuo A."/>
            <person name="Liang C."/>
            <person name="Lipzen A."/>
            <person name="Lutzoni F."/>
            <person name="Magnuson J."/>
            <person name="Mondo S."/>
            <person name="Nolan M."/>
            <person name="Ohm R."/>
            <person name="Pangilinan J."/>
            <person name="Park H.-J."/>
            <person name="Ramirez L."/>
            <person name="Alfaro M."/>
            <person name="Sun H."/>
            <person name="Tritt A."/>
            <person name="Yoshinaga Y."/>
            <person name="Zwiers L.-H."/>
            <person name="Turgeon B."/>
            <person name="Goodwin S."/>
            <person name="Spatafora J."/>
            <person name="Crous P."/>
            <person name="Grigoriev I."/>
        </authorList>
    </citation>
    <scope>NUCLEOTIDE SEQUENCE</scope>
    <source>
        <strain evidence="2">CBS 119925</strain>
    </source>
</reference>
<feature type="region of interest" description="Disordered" evidence="1">
    <location>
        <begin position="1"/>
        <end position="53"/>
    </location>
</feature>
<keyword evidence="3" id="KW-1185">Reference proteome</keyword>
<feature type="compositionally biased region" description="Acidic residues" evidence="1">
    <location>
        <begin position="32"/>
        <end position="53"/>
    </location>
</feature>
<evidence type="ECO:0000313" key="2">
    <source>
        <dbReference type="EMBL" id="KAF2741622.1"/>
    </source>
</evidence>
<evidence type="ECO:0000256" key="1">
    <source>
        <dbReference type="SAM" id="MobiDB-lite"/>
    </source>
</evidence>
<sequence>MAARTQDGVFREKNSRMVDEDFGKDPPNLGEDSSDEESDESDDEDDGDSRDEL</sequence>
<accession>A0A6A6UTF7</accession>
<dbReference type="Proteomes" id="UP000799440">
    <property type="component" value="Unassembled WGS sequence"/>
</dbReference>
<organism evidence="2 3">
    <name type="scientific">Sporormia fimetaria CBS 119925</name>
    <dbReference type="NCBI Taxonomy" id="1340428"/>
    <lineage>
        <taxon>Eukaryota</taxon>
        <taxon>Fungi</taxon>
        <taxon>Dikarya</taxon>
        <taxon>Ascomycota</taxon>
        <taxon>Pezizomycotina</taxon>
        <taxon>Dothideomycetes</taxon>
        <taxon>Pleosporomycetidae</taxon>
        <taxon>Pleosporales</taxon>
        <taxon>Sporormiaceae</taxon>
        <taxon>Sporormia</taxon>
    </lineage>
</organism>
<evidence type="ECO:0000313" key="3">
    <source>
        <dbReference type="Proteomes" id="UP000799440"/>
    </source>
</evidence>
<feature type="compositionally biased region" description="Basic and acidic residues" evidence="1">
    <location>
        <begin position="9"/>
        <end position="24"/>
    </location>
</feature>
<name>A0A6A6UTF7_9PLEO</name>
<dbReference type="EMBL" id="MU006654">
    <property type="protein sequence ID" value="KAF2741622.1"/>
    <property type="molecule type" value="Genomic_DNA"/>
</dbReference>
<proteinExistence type="predicted"/>
<gene>
    <name evidence="2" type="ORF">M011DRAFT_472933</name>
</gene>
<protein>
    <submittedName>
        <fullName evidence="2">Uncharacterized protein</fullName>
    </submittedName>
</protein>